<dbReference type="HAMAP" id="MF_00195">
    <property type="entry name" value="GTPase_Der"/>
    <property type="match status" value="1"/>
</dbReference>
<dbReference type="GO" id="GO:0042254">
    <property type="term" value="P:ribosome biogenesis"/>
    <property type="evidence" value="ECO:0007669"/>
    <property type="project" value="UniProtKB-KW"/>
</dbReference>
<dbReference type="InterPro" id="IPR015946">
    <property type="entry name" value="KH_dom-like_a/b"/>
</dbReference>
<dbReference type="Gene3D" id="3.30.300.20">
    <property type="match status" value="1"/>
</dbReference>
<feature type="binding site" evidence="8">
    <location>
        <begin position="8"/>
        <end position="15"/>
    </location>
    <ligand>
        <name>GTP</name>
        <dbReference type="ChEBI" id="CHEBI:37565"/>
        <label>1</label>
    </ligand>
</feature>
<protein>
    <recommendedName>
        <fullName evidence="2 8">GTPase Der</fullName>
    </recommendedName>
    <alternativeName>
        <fullName evidence="7 8">GTP-binding protein EngA</fullName>
    </alternativeName>
</protein>
<dbReference type="InterPro" id="IPR005225">
    <property type="entry name" value="Small_GTP-bd"/>
</dbReference>
<dbReference type="InterPro" id="IPR032859">
    <property type="entry name" value="KH_dom-like"/>
</dbReference>
<dbReference type="EMBL" id="PRBV01000002">
    <property type="protein sequence ID" value="RTJ80288.1"/>
    <property type="molecule type" value="Genomic_DNA"/>
</dbReference>
<dbReference type="PANTHER" id="PTHR43834:SF6">
    <property type="entry name" value="GTPASE DER"/>
    <property type="match status" value="1"/>
</dbReference>
<sequence>MQSIILIGKPNVGKSSLFNRMARQRIAITSDISGTTRDTNKTEIHINSKKAMLIDSGGLDESDELFKNVKKNTLKVAKESDIILYLVDGKLAPDDEDRQFFYSLKKLGKPIALVINKVDNKKDEERAWEFVNFGVKEIFNLSVTHNVGLDELYEWLEKFLHEEFLIPDEEENLEDFLEHYEEGKEFQFKEVDQNHIRVGIVGRVNVGKSSLLNALVKQERSVVSSIAGTTIDPVNESVVHKDKVIEFVDTAGIRKRGKIQGLERFALNRTEKILSHSQIALLVLDAHEGFNELDERIAGLVAKHYLGVIIVLNKWDKSEMDFDKTVKELRLDRFKFLAYAPVISVSALSGKRVHVLLDKILQIFENFTQKIQTSKLNTLIENATRAHPLPHDYGKLVKIYYAVQYDLAPPKIALIMNRPKALHFSYKRYLQNQIRKEFNFEGVPLVIASRKKGSKENDES</sequence>
<keyword evidence="4 10" id="KW-0677">Repeat</keyword>
<reference evidence="11 12" key="1">
    <citation type="journal article" date="2019" name="Appl. Environ. Microbiol.">
        <title>Population genetics and characterization of Campylobacter jejuni isolates in western jackdaws and game birds in Finland.</title>
        <authorList>
            <person name="Kovanen S."/>
            <person name="Rossi M."/>
            <person name="Pohja-Mykra M."/>
            <person name="Nieminen T."/>
            <person name="Raunio-Saarnisto M."/>
            <person name="Sauvala M."/>
            <person name="Fredriksson-Ahomaa M."/>
            <person name="Hanninen M.L."/>
            <person name="Kivisto R."/>
        </authorList>
    </citation>
    <scope>NUCLEOTIDE SEQUENCE [LARGE SCALE GENOMIC DNA]</scope>
    <source>
        <strain evidence="11 12">CB313</strain>
    </source>
</reference>
<dbReference type="CDD" id="cd01895">
    <property type="entry name" value="EngA2"/>
    <property type="match status" value="1"/>
</dbReference>
<keyword evidence="5 8" id="KW-0547">Nucleotide-binding</keyword>
<organism evidence="11 12">
    <name type="scientific">Campylobacter jejuni</name>
    <dbReference type="NCBI Taxonomy" id="197"/>
    <lineage>
        <taxon>Bacteria</taxon>
        <taxon>Pseudomonadati</taxon>
        <taxon>Campylobacterota</taxon>
        <taxon>Epsilonproteobacteria</taxon>
        <taxon>Campylobacterales</taxon>
        <taxon>Campylobacteraceae</taxon>
        <taxon>Campylobacter</taxon>
    </lineage>
</organism>
<feature type="binding site" evidence="8">
    <location>
        <begin position="249"/>
        <end position="253"/>
    </location>
    <ligand>
        <name>GTP</name>
        <dbReference type="ChEBI" id="CHEBI:37565"/>
        <label>2</label>
    </ligand>
</feature>
<evidence type="ECO:0000256" key="7">
    <source>
        <dbReference type="ARBA" id="ARBA00032345"/>
    </source>
</evidence>
<keyword evidence="3 8" id="KW-0690">Ribosome biogenesis</keyword>
<dbReference type="GO" id="GO:0043022">
    <property type="term" value="F:ribosome binding"/>
    <property type="evidence" value="ECO:0007669"/>
    <property type="project" value="TreeGrafter"/>
</dbReference>
<feature type="binding site" evidence="8">
    <location>
        <begin position="202"/>
        <end position="209"/>
    </location>
    <ligand>
        <name>GTP</name>
        <dbReference type="ChEBI" id="CHEBI:37565"/>
        <label>2</label>
    </ligand>
</feature>
<dbReference type="SUPFAM" id="SSF52540">
    <property type="entry name" value="P-loop containing nucleoside triphosphate hydrolases"/>
    <property type="match status" value="2"/>
</dbReference>
<evidence type="ECO:0000256" key="1">
    <source>
        <dbReference type="ARBA" id="ARBA00008279"/>
    </source>
</evidence>
<feature type="binding site" evidence="8">
    <location>
        <begin position="55"/>
        <end position="59"/>
    </location>
    <ligand>
        <name>GTP</name>
        <dbReference type="ChEBI" id="CHEBI:37565"/>
        <label>1</label>
    </ligand>
</feature>
<comment type="caution">
    <text evidence="11">The sequence shown here is derived from an EMBL/GenBank/DDBJ whole genome shotgun (WGS) entry which is preliminary data.</text>
</comment>
<accession>A0A431C3F3</accession>
<dbReference type="InterPro" id="IPR006073">
    <property type="entry name" value="GTP-bd"/>
</dbReference>
<dbReference type="Proteomes" id="UP000288507">
    <property type="component" value="Unassembled WGS sequence"/>
</dbReference>
<feature type="binding site" evidence="8">
    <location>
        <begin position="116"/>
        <end position="119"/>
    </location>
    <ligand>
        <name>GTP</name>
        <dbReference type="ChEBI" id="CHEBI:37565"/>
        <label>1</label>
    </ligand>
</feature>
<proteinExistence type="inferred from homology"/>
<evidence type="ECO:0000256" key="6">
    <source>
        <dbReference type="ARBA" id="ARBA00023134"/>
    </source>
</evidence>
<dbReference type="RefSeq" id="WP_052858546.1">
    <property type="nucleotide sequence ID" value="NZ_CP012212.1"/>
</dbReference>
<comment type="similarity">
    <text evidence="1 8 9 10">Belongs to the TRAFAC class TrmE-Era-EngA-EngB-Septin-like GTPase superfamily. EngA (Der) GTPase family.</text>
</comment>
<dbReference type="NCBIfam" id="TIGR00231">
    <property type="entry name" value="small_GTP"/>
    <property type="match status" value="2"/>
</dbReference>
<evidence type="ECO:0000256" key="4">
    <source>
        <dbReference type="ARBA" id="ARBA00022737"/>
    </source>
</evidence>
<dbReference type="GO" id="GO:0005525">
    <property type="term" value="F:GTP binding"/>
    <property type="evidence" value="ECO:0007669"/>
    <property type="project" value="UniProtKB-UniRule"/>
</dbReference>
<dbReference type="AlphaFoldDB" id="A0A431C3F3"/>
<dbReference type="InterPro" id="IPR031166">
    <property type="entry name" value="G_ENGA"/>
</dbReference>
<dbReference type="PROSITE" id="PS51712">
    <property type="entry name" value="G_ENGA"/>
    <property type="match status" value="2"/>
</dbReference>
<gene>
    <name evidence="8" type="primary">der</name>
    <name evidence="11" type="ORF">C3H57_01925</name>
</gene>
<comment type="subunit">
    <text evidence="8">Associates with the 50S ribosomal subunit.</text>
</comment>
<dbReference type="Pfam" id="PF14714">
    <property type="entry name" value="KH_dom-like"/>
    <property type="match status" value="1"/>
</dbReference>
<dbReference type="Pfam" id="PF01926">
    <property type="entry name" value="MMR_HSR1"/>
    <property type="match status" value="2"/>
</dbReference>
<evidence type="ECO:0000256" key="8">
    <source>
        <dbReference type="HAMAP-Rule" id="MF_00195"/>
    </source>
</evidence>
<dbReference type="CDD" id="cd01894">
    <property type="entry name" value="EngA1"/>
    <property type="match status" value="1"/>
</dbReference>
<evidence type="ECO:0000256" key="3">
    <source>
        <dbReference type="ARBA" id="ARBA00022517"/>
    </source>
</evidence>
<dbReference type="PANTHER" id="PTHR43834">
    <property type="entry name" value="GTPASE DER"/>
    <property type="match status" value="1"/>
</dbReference>
<dbReference type="NCBIfam" id="TIGR03594">
    <property type="entry name" value="GTPase_EngA"/>
    <property type="match status" value="1"/>
</dbReference>
<evidence type="ECO:0000256" key="10">
    <source>
        <dbReference type="RuleBase" id="RU004481"/>
    </source>
</evidence>
<name>A0A431C3F3_CAMJU</name>
<evidence type="ECO:0000256" key="5">
    <source>
        <dbReference type="ARBA" id="ARBA00022741"/>
    </source>
</evidence>
<dbReference type="InterPro" id="IPR027417">
    <property type="entry name" value="P-loop_NTPase"/>
</dbReference>
<feature type="binding site" evidence="8">
    <location>
        <begin position="313"/>
        <end position="316"/>
    </location>
    <ligand>
        <name>GTP</name>
        <dbReference type="ChEBI" id="CHEBI:37565"/>
        <label>2</label>
    </ligand>
</feature>
<keyword evidence="6 8" id="KW-0342">GTP-binding</keyword>
<evidence type="ECO:0000313" key="11">
    <source>
        <dbReference type="EMBL" id="RTJ80288.1"/>
    </source>
</evidence>
<dbReference type="Gene3D" id="3.40.50.300">
    <property type="entry name" value="P-loop containing nucleotide triphosphate hydrolases"/>
    <property type="match status" value="2"/>
</dbReference>
<dbReference type="PRINTS" id="PR00326">
    <property type="entry name" value="GTP1OBG"/>
</dbReference>
<evidence type="ECO:0000313" key="12">
    <source>
        <dbReference type="Proteomes" id="UP000288507"/>
    </source>
</evidence>
<dbReference type="FunFam" id="3.30.300.20:FF:000004">
    <property type="entry name" value="GTPase Der"/>
    <property type="match status" value="1"/>
</dbReference>
<comment type="function">
    <text evidence="8 10">GTPase that plays an essential role in the late steps of ribosome biogenesis.</text>
</comment>
<dbReference type="PIRSF" id="PIRSF006485">
    <property type="entry name" value="GTP-binding_EngA"/>
    <property type="match status" value="1"/>
</dbReference>
<evidence type="ECO:0000256" key="9">
    <source>
        <dbReference type="PROSITE-ProRule" id="PRU01049"/>
    </source>
</evidence>
<dbReference type="InterPro" id="IPR016484">
    <property type="entry name" value="GTPase_Der"/>
</dbReference>
<evidence type="ECO:0000256" key="2">
    <source>
        <dbReference type="ARBA" id="ARBA00020953"/>
    </source>
</evidence>